<dbReference type="PANTHER" id="PTHR36091:SF2">
    <property type="entry name" value="AMINOGLYCOSIDE PHOSPHOTRANSFERASE DOMAIN-CONTAINING PROTEIN"/>
    <property type="match status" value="1"/>
</dbReference>
<dbReference type="InterPro" id="IPR011009">
    <property type="entry name" value="Kinase-like_dom_sf"/>
</dbReference>
<dbReference type="Gene3D" id="3.30.200.20">
    <property type="entry name" value="Phosphorylase Kinase, domain 1"/>
    <property type="match status" value="1"/>
</dbReference>
<dbReference type="GO" id="GO:0016740">
    <property type="term" value="F:transferase activity"/>
    <property type="evidence" value="ECO:0007669"/>
    <property type="project" value="UniProtKB-KW"/>
</dbReference>
<protein>
    <submittedName>
        <fullName evidence="1">Aminoglycoside phosphotransferase</fullName>
    </submittedName>
</protein>
<dbReference type="GeneID" id="63704144"/>
<keyword evidence="2" id="KW-1185">Reference proteome</keyword>
<dbReference type="Proteomes" id="UP000070168">
    <property type="component" value="Unassembled WGS sequence"/>
</dbReference>
<dbReference type="InterPro" id="IPR051035">
    <property type="entry name" value="Mito_inheritance_9"/>
</dbReference>
<dbReference type="OrthoDB" id="10003767at2759"/>
<dbReference type="RefSeq" id="XP_040645797.1">
    <property type="nucleotide sequence ID" value="XM_040788844.1"/>
</dbReference>
<evidence type="ECO:0000313" key="1">
    <source>
        <dbReference type="EMBL" id="KXG47261.1"/>
    </source>
</evidence>
<dbReference type="GO" id="GO:0005739">
    <property type="term" value="C:mitochondrion"/>
    <property type="evidence" value="ECO:0007669"/>
    <property type="project" value="TreeGrafter"/>
</dbReference>
<sequence>MAKLLLQTFPHITRSRRVTPKTWLRLILRRPVSTAQKLAEPCDLFEYTSGRWIYNDNLRHRERRRVFNIHELKRLAALAVQQKEFDVTRFEKLAEGGFNRSFLITMRDGYQFVARIPYPATEPKSLVVASEVATLDFLRTYGIPVPKVFGYSAVADNCAGTEYIFIEYVQGKSLGDVCHSRVSVPLPGLTQRFCIGPDTSLKLSYGKRLNLSVKRGPYRDPLAVLTTGAVKEIAYLKKFGQLLQLFQRLRRENYGDEVSESLQIPALPTDFDELEEIEQFQQAELLRRRQLHYFYVKLTAETNIEHYEALTHYFSTLRRRLFDHARDPWEGDNVTSKADLITLSRKWKDITCDSRVSCPITFSDDELTECLRLEKTQSEADEQLQACQEVIGVGPEGWVPLADYDEAKRREKNLKRDALDAAETPEEKTRIQDNWIFDDFSEEDYT</sequence>
<dbReference type="STRING" id="5078.A0A135LE69"/>
<dbReference type="AlphaFoldDB" id="A0A135LE69"/>
<accession>A0A135LE69</accession>
<comment type="caution">
    <text evidence="1">The sequence shown here is derived from an EMBL/GenBank/DDBJ whole genome shotgun (WGS) entry which is preliminary data.</text>
</comment>
<reference evidence="1 2" key="1">
    <citation type="journal article" date="2016" name="BMC Genomics">
        <title>Genome sequencing and secondary metabolism of the postharvest pathogen Penicillium griseofulvum.</title>
        <authorList>
            <person name="Banani H."/>
            <person name="Marcet-Houben M."/>
            <person name="Ballester A.R."/>
            <person name="Abbruscato P."/>
            <person name="Gonzalez-Candelas L."/>
            <person name="Gabaldon T."/>
            <person name="Spadaro D."/>
        </authorList>
    </citation>
    <scope>NUCLEOTIDE SEQUENCE [LARGE SCALE GENOMIC DNA]</scope>
    <source>
        <strain evidence="1 2">PG3</strain>
    </source>
</reference>
<dbReference type="OMA" id="RKRQLHY"/>
<gene>
    <name evidence="1" type="ORF">PGRI_011310</name>
</gene>
<name>A0A135LE69_PENPA</name>
<proteinExistence type="predicted"/>
<dbReference type="PANTHER" id="PTHR36091">
    <property type="entry name" value="ALTERED INHERITANCE OF MITOCHONDRIA PROTEIN 9, MITOCHONDRIAL"/>
    <property type="match status" value="1"/>
</dbReference>
<organism evidence="1 2">
    <name type="scientific">Penicillium patulum</name>
    <name type="common">Penicillium griseofulvum</name>
    <dbReference type="NCBI Taxonomy" id="5078"/>
    <lineage>
        <taxon>Eukaryota</taxon>
        <taxon>Fungi</taxon>
        <taxon>Dikarya</taxon>
        <taxon>Ascomycota</taxon>
        <taxon>Pezizomycotina</taxon>
        <taxon>Eurotiomycetes</taxon>
        <taxon>Eurotiomycetidae</taxon>
        <taxon>Eurotiales</taxon>
        <taxon>Aspergillaceae</taxon>
        <taxon>Penicillium</taxon>
    </lineage>
</organism>
<dbReference type="SUPFAM" id="SSF56112">
    <property type="entry name" value="Protein kinase-like (PK-like)"/>
    <property type="match status" value="1"/>
</dbReference>
<dbReference type="EMBL" id="LHQR01000065">
    <property type="protein sequence ID" value="KXG47261.1"/>
    <property type="molecule type" value="Genomic_DNA"/>
</dbReference>
<keyword evidence="1" id="KW-0808">Transferase</keyword>
<evidence type="ECO:0000313" key="2">
    <source>
        <dbReference type="Proteomes" id="UP000070168"/>
    </source>
</evidence>